<dbReference type="OrthoDB" id="9810174at2"/>
<organism evidence="2 3">
    <name type="scientific">Elstera litoralis</name>
    <dbReference type="NCBI Taxonomy" id="552518"/>
    <lineage>
        <taxon>Bacteria</taxon>
        <taxon>Pseudomonadati</taxon>
        <taxon>Pseudomonadota</taxon>
        <taxon>Alphaproteobacteria</taxon>
        <taxon>Rhodospirillales</taxon>
        <taxon>Rhodospirillaceae</taxon>
        <taxon>Elstera</taxon>
    </lineage>
</organism>
<dbReference type="InterPro" id="IPR011083">
    <property type="entry name" value="Phage_tail_collar_dom"/>
</dbReference>
<reference evidence="2 3" key="1">
    <citation type="submission" date="2015-03" db="EMBL/GenBank/DDBJ databases">
        <title>Draft genome sequence of Elstera litoralis.</title>
        <authorList>
            <person name="Rahalkar M.C."/>
            <person name="Dhakephalkar P.K."/>
            <person name="Pore S.D."/>
            <person name="Arora P."/>
            <person name="Kapse N.G."/>
            <person name="Pandit P.S."/>
        </authorList>
    </citation>
    <scope>NUCLEOTIDE SEQUENCE [LARGE SCALE GENOMIC DNA]</scope>
    <source>
        <strain evidence="2 3">Dia-1</strain>
    </source>
</reference>
<dbReference type="RefSeq" id="WP_045776347.1">
    <property type="nucleotide sequence ID" value="NZ_LAJY01000364.1"/>
</dbReference>
<dbReference type="InterPro" id="IPR037053">
    <property type="entry name" value="Phage_tail_collar_dom_sf"/>
</dbReference>
<name>A0A0F3IQT0_9PROT</name>
<gene>
    <name evidence="2" type="ORF">VZ95_13680</name>
</gene>
<sequence length="179" mass="19006">MAEFYIGEIRLFAFDQYAPANFLPCDGRAVSVAEYQALFSLIGTTYGGNGTTNFNLPDLRGRTPVNFGQLTGGTNYALAQKAGVEEVQLTSATVPAHNHIVSVAKTPATGMLPSSGNAPGDVTPNFYYCNEMQAGTLFQTASQTVQVDGGANQSHLNIQPSLVLSYAIAVNGLYPDFNN</sequence>
<accession>A0A0F3IQT0</accession>
<dbReference type="Pfam" id="PF07484">
    <property type="entry name" value="Collar"/>
    <property type="match status" value="1"/>
</dbReference>
<dbReference type="AlphaFoldDB" id="A0A0F3IQT0"/>
<dbReference type="Gene3D" id="3.90.1340.10">
    <property type="entry name" value="Phage tail collar domain"/>
    <property type="match status" value="1"/>
</dbReference>
<protein>
    <recommendedName>
        <fullName evidence="1">Phage tail collar domain-containing protein</fullName>
    </recommendedName>
</protein>
<keyword evidence="3" id="KW-1185">Reference proteome</keyword>
<evidence type="ECO:0000313" key="2">
    <source>
        <dbReference type="EMBL" id="KJV09085.1"/>
    </source>
</evidence>
<dbReference type="Proteomes" id="UP000033774">
    <property type="component" value="Unassembled WGS sequence"/>
</dbReference>
<comment type="caution">
    <text evidence="2">The sequence shown here is derived from an EMBL/GenBank/DDBJ whole genome shotgun (WGS) entry which is preliminary data.</text>
</comment>
<proteinExistence type="predicted"/>
<dbReference type="SUPFAM" id="SSF88874">
    <property type="entry name" value="Receptor-binding domain of short tail fibre protein gp12"/>
    <property type="match status" value="1"/>
</dbReference>
<feature type="domain" description="Phage tail collar" evidence="1">
    <location>
        <begin position="7"/>
        <end position="64"/>
    </location>
</feature>
<dbReference type="PATRIC" id="fig|552518.3.peg.2444"/>
<evidence type="ECO:0000313" key="3">
    <source>
        <dbReference type="Proteomes" id="UP000033774"/>
    </source>
</evidence>
<dbReference type="EMBL" id="LAJY01000364">
    <property type="protein sequence ID" value="KJV09085.1"/>
    <property type="molecule type" value="Genomic_DNA"/>
</dbReference>
<evidence type="ECO:0000259" key="1">
    <source>
        <dbReference type="Pfam" id="PF07484"/>
    </source>
</evidence>